<keyword evidence="4 11" id="KW-0949">S-adenosyl-L-methionine</keyword>
<comment type="similarity">
    <text evidence="1">Belongs to the methyltransferase superfamily. NTM1 family.</text>
</comment>
<organism evidence="13 14">
    <name type="scientific">Talaromyces amestolkiae</name>
    <dbReference type="NCBI Taxonomy" id="1196081"/>
    <lineage>
        <taxon>Eukaryota</taxon>
        <taxon>Fungi</taxon>
        <taxon>Dikarya</taxon>
        <taxon>Ascomycota</taxon>
        <taxon>Pezizomycotina</taxon>
        <taxon>Eurotiomycetes</taxon>
        <taxon>Eurotiomycetidae</taxon>
        <taxon>Eurotiales</taxon>
        <taxon>Trichocomaceae</taxon>
        <taxon>Talaromyces</taxon>
        <taxon>Talaromyces sect. Talaromyces</taxon>
    </lineage>
</organism>
<proteinExistence type="inferred from homology"/>
<dbReference type="OrthoDB" id="1298661at2759"/>
<dbReference type="Pfam" id="PF05891">
    <property type="entry name" value="Methyltransf_PK"/>
    <property type="match status" value="1"/>
</dbReference>
<keyword evidence="14" id="KW-1185">Reference proteome</keyword>
<dbReference type="PANTHER" id="PTHR12753">
    <property type="entry name" value="AD-003 - RELATED"/>
    <property type="match status" value="1"/>
</dbReference>
<sequence length="283" mass="31371">MSSSSTTSTSTAAAKSTPDSNINHASSLEYWNTIPATVNGMLGGFPQVSRIDLRGSASFLAKIRRLLQTEDQQRNNEASGQQKKSKKLKRGVDCGAGIGRVTDGFLRNVCETVDVVEPIAKFADVIRRGSKRAVEDTNNSTETPKEQEEEKKEEEEGVVENIYVTGLESWLPTEKYDLIWNQWCVGHLTDVQLTTYLQRAADALTPNGILVLKENNSTDPDGKDIYDEVDSSVTRTDETFRKIFKEAGLNLIKAEEQLGFPRHLGLLPVRSYALRPGKSSMNE</sequence>
<reference evidence="13 14" key="1">
    <citation type="journal article" date="2017" name="Biotechnol. Biofuels">
        <title>Differential beta-glucosidase expression as a function of carbon source availability in Talaromyces amestolkiae: a genomic and proteomic approach.</title>
        <authorList>
            <person name="de Eugenio L.I."/>
            <person name="Mendez-Liter J.A."/>
            <person name="Nieto-Dominguez M."/>
            <person name="Alonso L."/>
            <person name="Gil-Munoz J."/>
            <person name="Barriuso J."/>
            <person name="Prieto A."/>
            <person name="Martinez M.J."/>
        </authorList>
    </citation>
    <scope>NUCLEOTIDE SEQUENCE [LARGE SCALE GENOMIC DNA]</scope>
    <source>
        <strain evidence="13 14">CIB</strain>
    </source>
</reference>
<comment type="catalytic activity">
    <reaction evidence="9">
        <text>N-terminal L-prolyl-L-prolyl-L-lysyl-[protein] + 2 S-adenosyl-L-methionine = N-terminal N,N-dimethyl-L-prolyl-L-prolyl-L-lysyl-[protein] + 2 S-adenosyl-L-homocysteine + 2 H(+)</text>
        <dbReference type="Rhea" id="RHEA:54736"/>
        <dbReference type="Rhea" id="RHEA-COMP:13787"/>
        <dbReference type="Rhea" id="RHEA-COMP:13974"/>
        <dbReference type="ChEBI" id="CHEBI:15378"/>
        <dbReference type="ChEBI" id="CHEBI:57856"/>
        <dbReference type="ChEBI" id="CHEBI:59789"/>
        <dbReference type="ChEBI" id="CHEBI:138059"/>
        <dbReference type="ChEBI" id="CHEBI:138318"/>
        <dbReference type="EC" id="2.1.1.244"/>
    </reaction>
</comment>
<dbReference type="GO" id="GO:0032259">
    <property type="term" value="P:methylation"/>
    <property type="evidence" value="ECO:0007669"/>
    <property type="project" value="UniProtKB-KW"/>
</dbReference>
<evidence type="ECO:0000256" key="3">
    <source>
        <dbReference type="ARBA" id="ARBA00022679"/>
    </source>
</evidence>
<dbReference type="STRING" id="1196081.A0A364L6P3"/>
<comment type="catalytic activity">
    <reaction evidence="10">
        <text>N-terminal L-alanyl-L-prolyl-L-lysyl-[protein] + 3 S-adenosyl-L-methionine = N-terminal N,N,N-trimethyl-L-alanyl-L-prolyl-L-lysyl-[protein] + 3 S-adenosyl-L-homocysteine + 3 H(+)</text>
        <dbReference type="Rhea" id="RHEA:54712"/>
        <dbReference type="Rhea" id="RHEA-COMP:13785"/>
        <dbReference type="Rhea" id="RHEA-COMP:13971"/>
        <dbReference type="ChEBI" id="CHEBI:15378"/>
        <dbReference type="ChEBI" id="CHEBI:57856"/>
        <dbReference type="ChEBI" id="CHEBI:59789"/>
        <dbReference type="ChEBI" id="CHEBI:138057"/>
        <dbReference type="ChEBI" id="CHEBI:138315"/>
        <dbReference type="EC" id="2.1.1.244"/>
    </reaction>
</comment>
<evidence type="ECO:0000313" key="13">
    <source>
        <dbReference type="EMBL" id="RAO71466.1"/>
    </source>
</evidence>
<evidence type="ECO:0000256" key="8">
    <source>
        <dbReference type="ARBA" id="ARBA00047306"/>
    </source>
</evidence>
<dbReference type="InterPro" id="IPR029063">
    <property type="entry name" value="SAM-dependent_MTases_sf"/>
</dbReference>
<evidence type="ECO:0000256" key="12">
    <source>
        <dbReference type="SAM" id="MobiDB-lite"/>
    </source>
</evidence>
<dbReference type="EC" id="2.1.1.244" evidence="5"/>
<evidence type="ECO:0000256" key="6">
    <source>
        <dbReference type="ARBA" id="ARBA00039449"/>
    </source>
</evidence>
<evidence type="ECO:0000256" key="10">
    <source>
        <dbReference type="ARBA" id="ARBA00048167"/>
    </source>
</evidence>
<feature type="binding site" evidence="11">
    <location>
        <position position="100"/>
    </location>
    <ligand>
        <name>S-adenosyl-L-methionine</name>
        <dbReference type="ChEBI" id="CHEBI:59789"/>
    </ligand>
</feature>
<dbReference type="GO" id="GO:0005737">
    <property type="term" value="C:cytoplasm"/>
    <property type="evidence" value="ECO:0007669"/>
    <property type="project" value="TreeGrafter"/>
</dbReference>
<comment type="caution">
    <text evidence="13">The sequence shown here is derived from an EMBL/GenBank/DDBJ whole genome shotgun (WGS) entry which is preliminary data.</text>
</comment>
<dbReference type="Gene3D" id="3.40.50.150">
    <property type="entry name" value="Vaccinia Virus protein VP39"/>
    <property type="match status" value="1"/>
</dbReference>
<evidence type="ECO:0000313" key="14">
    <source>
        <dbReference type="Proteomes" id="UP000249363"/>
    </source>
</evidence>
<keyword evidence="2" id="KW-0489">Methyltransferase</keyword>
<dbReference type="PANTHER" id="PTHR12753:SF0">
    <property type="entry name" value="ALPHA N-TERMINAL PROTEIN METHYLTRANSFERASE 1"/>
    <property type="match status" value="1"/>
</dbReference>
<dbReference type="RefSeq" id="XP_040735981.1">
    <property type="nucleotide sequence ID" value="XM_040880177.1"/>
</dbReference>
<evidence type="ECO:0000256" key="2">
    <source>
        <dbReference type="ARBA" id="ARBA00022603"/>
    </source>
</evidence>
<dbReference type="CDD" id="cd02440">
    <property type="entry name" value="AdoMet_MTases"/>
    <property type="match status" value="1"/>
</dbReference>
<dbReference type="EMBL" id="MIKG01000015">
    <property type="protein sequence ID" value="RAO71466.1"/>
    <property type="molecule type" value="Genomic_DNA"/>
</dbReference>
<dbReference type="PIRSF" id="PIRSF016958">
    <property type="entry name" value="DUF858_MeTrfase_lik"/>
    <property type="match status" value="1"/>
</dbReference>
<gene>
    <name evidence="13" type="ORF">BHQ10_007478</name>
</gene>
<comment type="catalytic activity">
    <reaction evidence="8">
        <text>N-terminal L-seryl-L-prolyl-L-lysyl-[protein] + 3 S-adenosyl-L-methionine = N-terminal N,N,N-trimethyl-L-seryl-L-prolyl-L-lysyl-[protein] + 3 S-adenosyl-L-homocysteine + 3 H(+)</text>
        <dbReference type="Rhea" id="RHEA:54724"/>
        <dbReference type="Rhea" id="RHEA-COMP:13789"/>
        <dbReference type="Rhea" id="RHEA-COMP:13973"/>
        <dbReference type="ChEBI" id="CHEBI:15378"/>
        <dbReference type="ChEBI" id="CHEBI:57856"/>
        <dbReference type="ChEBI" id="CHEBI:59789"/>
        <dbReference type="ChEBI" id="CHEBI:138061"/>
        <dbReference type="ChEBI" id="CHEBI:138317"/>
        <dbReference type="EC" id="2.1.1.244"/>
    </reaction>
</comment>
<name>A0A364L6P3_TALAM</name>
<evidence type="ECO:0000256" key="11">
    <source>
        <dbReference type="PIRSR" id="PIRSR016958-1"/>
    </source>
</evidence>
<evidence type="ECO:0000256" key="5">
    <source>
        <dbReference type="ARBA" id="ARBA00039112"/>
    </source>
</evidence>
<evidence type="ECO:0000256" key="4">
    <source>
        <dbReference type="ARBA" id="ARBA00022691"/>
    </source>
</evidence>
<dbReference type="AlphaFoldDB" id="A0A364L6P3"/>
<feature type="binding site" evidence="11">
    <location>
        <position position="95"/>
    </location>
    <ligand>
        <name>S-adenosyl-L-methionine</name>
        <dbReference type="ChEBI" id="CHEBI:59789"/>
    </ligand>
</feature>
<evidence type="ECO:0000256" key="9">
    <source>
        <dbReference type="ARBA" id="ARBA00047885"/>
    </source>
</evidence>
<feature type="region of interest" description="Disordered" evidence="12">
    <location>
        <begin position="131"/>
        <end position="156"/>
    </location>
</feature>
<dbReference type="Proteomes" id="UP000249363">
    <property type="component" value="Unassembled WGS sequence"/>
</dbReference>
<accession>A0A364L6P3</accession>
<dbReference type="GeneID" id="63796693"/>
<protein>
    <recommendedName>
        <fullName evidence="6">Alpha N-terminal protein methyltransferase 1</fullName>
        <ecNumber evidence="5">2.1.1.244</ecNumber>
    </recommendedName>
    <alternativeName>
        <fullName evidence="7">X-Pro-Lys N-terminal protein methyltransferase 1</fullName>
    </alternativeName>
</protein>
<dbReference type="SUPFAM" id="SSF53335">
    <property type="entry name" value="S-adenosyl-L-methionine-dependent methyltransferases"/>
    <property type="match status" value="1"/>
</dbReference>
<keyword evidence="3" id="KW-0808">Transferase</keyword>
<feature type="binding site" evidence="11">
    <location>
        <position position="182"/>
    </location>
    <ligand>
        <name>S-adenosyl-L-methionine</name>
        <dbReference type="ChEBI" id="CHEBI:59789"/>
    </ligand>
</feature>
<dbReference type="GO" id="GO:0071885">
    <property type="term" value="F:N-terminal protein N-methyltransferase activity"/>
    <property type="evidence" value="ECO:0007669"/>
    <property type="project" value="UniProtKB-EC"/>
</dbReference>
<dbReference type="InterPro" id="IPR008576">
    <property type="entry name" value="MeTrfase_NTM1"/>
</dbReference>
<evidence type="ECO:0000256" key="1">
    <source>
        <dbReference type="ARBA" id="ARBA00009059"/>
    </source>
</evidence>
<evidence type="ECO:0000256" key="7">
    <source>
        <dbReference type="ARBA" id="ARBA00043129"/>
    </source>
</evidence>